<evidence type="ECO:0000313" key="3">
    <source>
        <dbReference type="Proteomes" id="UP001569175"/>
    </source>
</evidence>
<dbReference type="EMBL" id="JBGOOL010000082">
    <property type="protein sequence ID" value="MEZ8055542.1"/>
    <property type="molecule type" value="Genomic_DNA"/>
</dbReference>
<comment type="caution">
    <text evidence="2">The sequence shown here is derived from an EMBL/GenBank/DDBJ whole genome shotgun (WGS) entry which is preliminary data.</text>
</comment>
<feature type="domain" description="Minimal CRISPR polymerase" evidence="1">
    <location>
        <begin position="3"/>
        <end position="113"/>
    </location>
</feature>
<dbReference type="NCBIfam" id="NF033576">
    <property type="entry name" value="mCpol"/>
    <property type="match status" value="1"/>
</dbReference>
<dbReference type="InterPro" id="IPR040942">
    <property type="entry name" value="Minimal_Cpol"/>
</dbReference>
<evidence type="ECO:0000259" key="1">
    <source>
        <dbReference type="Pfam" id="PF18182"/>
    </source>
</evidence>
<name>A0ABV4KTA4_9VIBR</name>
<keyword evidence="3" id="KW-1185">Reference proteome</keyword>
<dbReference type="Pfam" id="PF18182">
    <property type="entry name" value="mCpol"/>
    <property type="match status" value="1"/>
</dbReference>
<evidence type="ECO:0000313" key="2">
    <source>
        <dbReference type="EMBL" id="MEZ8055542.1"/>
    </source>
</evidence>
<organism evidence="2 3">
    <name type="scientific">Vibrio atlanticus</name>
    <dbReference type="NCBI Taxonomy" id="693153"/>
    <lineage>
        <taxon>Bacteria</taxon>
        <taxon>Pseudomonadati</taxon>
        <taxon>Pseudomonadota</taxon>
        <taxon>Gammaproteobacteria</taxon>
        <taxon>Vibrionales</taxon>
        <taxon>Vibrionaceae</taxon>
        <taxon>Vibrio</taxon>
    </lineage>
</organism>
<accession>A0ABV4KTA4</accession>
<dbReference type="RefSeq" id="WP_371708409.1">
    <property type="nucleotide sequence ID" value="NZ_JBGOOL010000082.1"/>
</dbReference>
<gene>
    <name evidence="2" type="ORF">ACED57_20700</name>
</gene>
<proteinExistence type="predicted"/>
<protein>
    <submittedName>
        <fullName evidence="2">MCpol domain-containing protein</fullName>
    </submittedName>
</protein>
<sequence>MIYITIDGDDIGQKIASSYFKNDVDELSRINNLVNEKTKLISKYLQEQGFKIIFCAADGVAGYTHVDEINEQELYESIKHIGEPELSFSSGVGVTLQESYIALLSAKSSGKGCLHNFSNLV</sequence>
<dbReference type="Proteomes" id="UP001569175">
    <property type="component" value="Unassembled WGS sequence"/>
</dbReference>
<reference evidence="2 3" key="1">
    <citation type="submission" date="2024-06" db="EMBL/GenBank/DDBJ databases">
        <authorList>
            <person name="Steensen K."/>
            <person name="Seneca J."/>
            <person name="Bartlau N."/>
            <person name="Yu A.X."/>
            <person name="Polz M.F."/>
        </authorList>
    </citation>
    <scope>NUCLEOTIDE SEQUENCE [LARGE SCALE GENOMIC DNA]</scope>
    <source>
        <strain evidence="2 3">1F9</strain>
    </source>
</reference>